<keyword evidence="7" id="KW-1185">Reference proteome</keyword>
<evidence type="ECO:0000259" key="5">
    <source>
        <dbReference type="PROSITE" id="PS52004"/>
    </source>
</evidence>
<dbReference type="GO" id="GO:0004315">
    <property type="term" value="F:3-oxoacyl-[acyl-carrier-protein] synthase activity"/>
    <property type="evidence" value="ECO:0007669"/>
    <property type="project" value="InterPro"/>
</dbReference>
<dbReference type="GO" id="GO:0005886">
    <property type="term" value="C:plasma membrane"/>
    <property type="evidence" value="ECO:0007669"/>
    <property type="project" value="TreeGrafter"/>
</dbReference>
<comment type="caution">
    <text evidence="6">The sequence shown here is derived from an EMBL/GenBank/DDBJ whole genome shotgun (WGS) entry which is preliminary data.</text>
</comment>
<dbReference type="GO" id="GO:0004312">
    <property type="term" value="F:fatty acid synthase activity"/>
    <property type="evidence" value="ECO:0007669"/>
    <property type="project" value="TreeGrafter"/>
</dbReference>
<dbReference type="GO" id="GO:0005737">
    <property type="term" value="C:cytoplasm"/>
    <property type="evidence" value="ECO:0007669"/>
    <property type="project" value="TreeGrafter"/>
</dbReference>
<dbReference type="Gene3D" id="3.40.47.10">
    <property type="match status" value="1"/>
</dbReference>
<dbReference type="GO" id="GO:0071770">
    <property type="term" value="P:DIM/DIP cell wall layer assembly"/>
    <property type="evidence" value="ECO:0007669"/>
    <property type="project" value="TreeGrafter"/>
</dbReference>
<gene>
    <name evidence="6" type="ORF">B0I28_11639</name>
</gene>
<comment type="similarity">
    <text evidence="4">Belongs to the thiolase-like superfamily. Beta-ketoacyl-ACP synthases family.</text>
</comment>
<accession>A0A2T0U891</accession>
<dbReference type="SMART" id="SM00825">
    <property type="entry name" value="PKS_KS"/>
    <property type="match status" value="1"/>
</dbReference>
<dbReference type="Proteomes" id="UP000238176">
    <property type="component" value="Unassembled WGS sequence"/>
</dbReference>
<evidence type="ECO:0000256" key="4">
    <source>
        <dbReference type="RuleBase" id="RU003694"/>
    </source>
</evidence>
<dbReference type="InterPro" id="IPR016039">
    <property type="entry name" value="Thiolase-like"/>
</dbReference>
<sequence length="561" mass="58964">MEYRREPIAVVGMGCRFPGADGTDALWELLLAGGDATGPTPKDRYDAEAMYSPEPALGKVIAKRSGYLERAFDFDAPFFGMTPAQATYLDPQQRLLLTAAYEAFADAGLTREAVAGTRTGVYVGNMNLDFWDVIARRGPEAITPSVIYNLRSVLSGRLAYEFDLRGPSITVDTACSSSLTALHLACLSLRAGETEAALVAGVNLKLNAEEDLLLSQARMFARDGRCKFGDARADGFAPSDGAAAVVLKPLAKALADGDPVHALVLGGNLGNDGRASGSLLAPSIDAHAEMLRLAHEDAGIDAADVDFIEAHGTGTPLIDPIEFAAIGDVLGKDRPADRPVLVGSVKTNIGHTEGAAGVAAVIKTALSLKHRRLPASLHYETPNPKIDWAALPVAVPTATVDLDGRGRPLLAGVSGQGISAANAHLILGEAPRREAAPDDGRAYPFVLSAATGPALLDRARDCAAWISGTTHALRDVCYSAAVRTTHHAHRAAVHAETRAGLAAALLAIADGDAPAPEGVGAAFCDGEDVDWTAVFDDTATFVRLPHYPWQYATFPIPEEDR</sequence>
<evidence type="ECO:0000256" key="1">
    <source>
        <dbReference type="ARBA" id="ARBA00022450"/>
    </source>
</evidence>
<dbReference type="OrthoDB" id="9778690at2"/>
<dbReference type="PROSITE" id="PS52004">
    <property type="entry name" value="KS3_2"/>
    <property type="match status" value="1"/>
</dbReference>
<dbReference type="PROSITE" id="PS00606">
    <property type="entry name" value="KS3_1"/>
    <property type="match status" value="1"/>
</dbReference>
<evidence type="ECO:0000256" key="3">
    <source>
        <dbReference type="ARBA" id="ARBA00022679"/>
    </source>
</evidence>
<dbReference type="AlphaFoldDB" id="A0A2T0U891"/>
<dbReference type="SUPFAM" id="SSF53901">
    <property type="entry name" value="Thiolase-like"/>
    <property type="match status" value="1"/>
</dbReference>
<name>A0A2T0U891_9ACTN</name>
<dbReference type="Gene3D" id="3.30.70.3290">
    <property type="match status" value="1"/>
</dbReference>
<dbReference type="InterPro" id="IPR018201">
    <property type="entry name" value="Ketoacyl_synth_AS"/>
</dbReference>
<dbReference type="InterPro" id="IPR050091">
    <property type="entry name" value="PKS_NRPS_Biosynth_Enz"/>
</dbReference>
<dbReference type="InterPro" id="IPR020841">
    <property type="entry name" value="PKS_Beta-ketoAc_synthase_dom"/>
</dbReference>
<protein>
    <submittedName>
        <fullName evidence="6">Ketoacyl-synthetase-like protein</fullName>
    </submittedName>
</protein>
<dbReference type="Pfam" id="PF22621">
    <property type="entry name" value="CurL-like_PKS_C"/>
    <property type="match status" value="1"/>
</dbReference>
<dbReference type="Pfam" id="PF02801">
    <property type="entry name" value="Ketoacyl-synt_C"/>
    <property type="match status" value="1"/>
</dbReference>
<feature type="domain" description="Ketosynthase family 3 (KS3)" evidence="5">
    <location>
        <begin position="5"/>
        <end position="429"/>
    </location>
</feature>
<evidence type="ECO:0000313" key="6">
    <source>
        <dbReference type="EMBL" id="PRY54078.1"/>
    </source>
</evidence>
<dbReference type="InterPro" id="IPR014030">
    <property type="entry name" value="Ketoacyl_synth_N"/>
</dbReference>
<dbReference type="RefSeq" id="WP_106366835.1">
    <property type="nucleotide sequence ID" value="NZ_PVTJ01000016.1"/>
</dbReference>
<dbReference type="Pfam" id="PF00109">
    <property type="entry name" value="ketoacyl-synt"/>
    <property type="match status" value="1"/>
</dbReference>
<dbReference type="GO" id="GO:0006633">
    <property type="term" value="P:fatty acid biosynthetic process"/>
    <property type="evidence" value="ECO:0007669"/>
    <property type="project" value="InterPro"/>
</dbReference>
<dbReference type="InterPro" id="IPR014031">
    <property type="entry name" value="Ketoacyl_synth_C"/>
</dbReference>
<dbReference type="PANTHER" id="PTHR43775">
    <property type="entry name" value="FATTY ACID SYNTHASE"/>
    <property type="match status" value="1"/>
</dbReference>
<dbReference type="EMBL" id="PVTJ01000016">
    <property type="protein sequence ID" value="PRY54078.1"/>
    <property type="molecule type" value="Genomic_DNA"/>
</dbReference>
<reference evidence="6 7" key="1">
    <citation type="submission" date="2018-03" db="EMBL/GenBank/DDBJ databases">
        <title>Genomic Encyclopedia of Type Strains, Phase III (KMG-III): the genomes of soil and plant-associated and newly described type strains.</title>
        <authorList>
            <person name="Whitman W."/>
        </authorList>
    </citation>
    <scope>NUCLEOTIDE SEQUENCE [LARGE SCALE GENOMIC DNA]</scope>
    <source>
        <strain evidence="6 7">CGMCC 4.7067</strain>
    </source>
</reference>
<dbReference type="CDD" id="cd00833">
    <property type="entry name" value="PKS"/>
    <property type="match status" value="1"/>
</dbReference>
<keyword evidence="2" id="KW-0597">Phosphoprotein</keyword>
<dbReference type="PANTHER" id="PTHR43775:SF37">
    <property type="entry name" value="SI:DKEY-61P9.11"/>
    <property type="match status" value="1"/>
</dbReference>
<evidence type="ECO:0000313" key="7">
    <source>
        <dbReference type="Proteomes" id="UP000238176"/>
    </source>
</evidence>
<organism evidence="6 7">
    <name type="scientific">Glycomyces artemisiae</name>
    <dbReference type="NCBI Taxonomy" id="1076443"/>
    <lineage>
        <taxon>Bacteria</taxon>
        <taxon>Bacillati</taxon>
        <taxon>Actinomycetota</taxon>
        <taxon>Actinomycetes</taxon>
        <taxon>Glycomycetales</taxon>
        <taxon>Glycomycetaceae</taxon>
        <taxon>Glycomyces</taxon>
    </lineage>
</organism>
<evidence type="ECO:0000256" key="2">
    <source>
        <dbReference type="ARBA" id="ARBA00022553"/>
    </source>
</evidence>
<keyword evidence="1" id="KW-0596">Phosphopantetheine</keyword>
<proteinExistence type="inferred from homology"/>
<keyword evidence="3 4" id="KW-0808">Transferase</keyword>